<reference evidence="3" key="2">
    <citation type="submission" date="2020-01" db="EMBL/GenBank/DDBJ databases">
        <authorList>
            <person name="Korhonen P.K.K."/>
            <person name="Guangxu M.G."/>
            <person name="Wang T.W."/>
            <person name="Stroehlein A.J.S."/>
            <person name="Young N.D."/>
            <person name="Ang C.-S.A."/>
            <person name="Fernando D.W.F."/>
            <person name="Lu H.L."/>
            <person name="Taylor S.T."/>
            <person name="Ehtesham M.E.M."/>
            <person name="Najaraj S.H.N."/>
            <person name="Harsha G.H.G."/>
            <person name="Madugundu A.M."/>
            <person name="Renuse S.R."/>
            <person name="Holt D.H."/>
            <person name="Pandey A.P."/>
            <person name="Papenfuss A.P."/>
            <person name="Gasser R.B.G."/>
            <person name="Fischer K.F."/>
        </authorList>
    </citation>
    <scope>NUCLEOTIDE SEQUENCE</scope>
    <source>
        <strain evidence="3">SSS_KF_BRIS2020</strain>
    </source>
</reference>
<gene>
    <name evidence="3" type="ORF">SSS_5673</name>
</gene>
<dbReference type="EnsemblMetazoa" id="SSS_5673s_mrna">
    <property type="protein sequence ID" value="KAF7493734.1"/>
    <property type="gene ID" value="SSS_5673"/>
</dbReference>
<keyword evidence="2" id="KW-0812">Transmembrane</keyword>
<organism evidence="3">
    <name type="scientific">Sarcoptes scabiei</name>
    <name type="common">Itch mite</name>
    <name type="synonym">Acarus scabiei</name>
    <dbReference type="NCBI Taxonomy" id="52283"/>
    <lineage>
        <taxon>Eukaryota</taxon>
        <taxon>Metazoa</taxon>
        <taxon>Ecdysozoa</taxon>
        <taxon>Arthropoda</taxon>
        <taxon>Chelicerata</taxon>
        <taxon>Arachnida</taxon>
        <taxon>Acari</taxon>
        <taxon>Acariformes</taxon>
        <taxon>Sarcoptiformes</taxon>
        <taxon>Astigmata</taxon>
        <taxon>Psoroptidia</taxon>
        <taxon>Sarcoptoidea</taxon>
        <taxon>Sarcoptidae</taxon>
        <taxon>Sarcoptinae</taxon>
        <taxon>Sarcoptes</taxon>
    </lineage>
</organism>
<evidence type="ECO:0000313" key="4">
    <source>
        <dbReference type="EnsemblMetazoa" id="KAF7493734.1"/>
    </source>
</evidence>
<reference evidence="5" key="1">
    <citation type="journal article" date="2020" name="PLoS Negl. Trop. Dis.">
        <title>High-quality nuclear genome for Sarcoptes scabiei-A critical resource for a neglected parasite.</title>
        <authorList>
            <person name="Korhonen P.K."/>
            <person name="Gasser R.B."/>
            <person name="Ma G."/>
            <person name="Wang T."/>
            <person name="Stroehlein A.J."/>
            <person name="Young N.D."/>
            <person name="Ang C.S."/>
            <person name="Fernando D.D."/>
            <person name="Lu H.C."/>
            <person name="Taylor S."/>
            <person name="Reynolds S.L."/>
            <person name="Mofiz E."/>
            <person name="Najaraj S.H."/>
            <person name="Gowda H."/>
            <person name="Madugundu A."/>
            <person name="Renuse S."/>
            <person name="Holt D."/>
            <person name="Pandey A."/>
            <person name="Papenfuss A.T."/>
            <person name="Fischer K."/>
        </authorList>
    </citation>
    <scope>NUCLEOTIDE SEQUENCE [LARGE SCALE GENOMIC DNA]</scope>
</reference>
<protein>
    <submittedName>
        <fullName evidence="3 4">Uncharacterized protein</fullName>
    </submittedName>
</protein>
<evidence type="ECO:0000313" key="3">
    <source>
        <dbReference type="EMBL" id="KAF7493734.1"/>
    </source>
</evidence>
<sequence length="340" mass="38913">MIDWFNEILSILKRLDFMNQFDWRENDESYRQDRHQRSLSSSSSSSASSLSLKILSPSKSLLVMVLLMLVMVLLIPTIDSAYHLVKYERRKSNQFHRIESNLKSSKNDRNDENRTKRFDHSNSFIHLNDYLRQLKANISTSSISFSSTPSPPPPSSSSSSSLSSSSMFLGKFFKPSVNDSIDEMTTIKTFENFESNKNYLTEFGGKNRSIIESKQKIALIKELSSFLSTLLKRANQTTTPITTTNVSSIATITQRDKLHWYDSSKQSNQLDRSRSLNVPILENDKKIVNKNDSLIFDPQSITDNHRNVTDFLFVVANKTNPNLIANRGSFGFRKPIKTFH</sequence>
<feature type="region of interest" description="Disordered" evidence="1">
    <location>
        <begin position="98"/>
        <end position="117"/>
    </location>
</feature>
<accession>A0A834RA28</accession>
<dbReference type="EMBL" id="WVUK01000055">
    <property type="protein sequence ID" value="KAF7493734.1"/>
    <property type="molecule type" value="Genomic_DNA"/>
</dbReference>
<evidence type="ECO:0000256" key="2">
    <source>
        <dbReference type="SAM" id="Phobius"/>
    </source>
</evidence>
<keyword evidence="5" id="KW-1185">Reference proteome</keyword>
<dbReference type="AlphaFoldDB" id="A0A834RA28"/>
<reference evidence="4" key="3">
    <citation type="submission" date="2022-06" db="UniProtKB">
        <authorList>
            <consortium name="EnsemblMetazoa"/>
        </authorList>
    </citation>
    <scope>IDENTIFICATION</scope>
</reference>
<keyword evidence="2" id="KW-0472">Membrane</keyword>
<feature type="transmembrane region" description="Helical" evidence="2">
    <location>
        <begin position="61"/>
        <end position="85"/>
    </location>
</feature>
<dbReference type="Proteomes" id="UP000070412">
    <property type="component" value="Unassembled WGS sequence"/>
</dbReference>
<proteinExistence type="predicted"/>
<keyword evidence="2" id="KW-1133">Transmembrane helix</keyword>
<feature type="region of interest" description="Disordered" evidence="1">
    <location>
        <begin position="142"/>
        <end position="162"/>
    </location>
</feature>
<evidence type="ECO:0000313" key="5">
    <source>
        <dbReference type="Proteomes" id="UP000070412"/>
    </source>
</evidence>
<name>A0A834RA28_SARSC</name>
<evidence type="ECO:0000256" key="1">
    <source>
        <dbReference type="SAM" id="MobiDB-lite"/>
    </source>
</evidence>